<dbReference type="SMART" id="SM00382">
    <property type="entry name" value="AAA"/>
    <property type="match status" value="1"/>
</dbReference>
<dbReference type="SUPFAM" id="SSF160246">
    <property type="entry name" value="EspE N-terminal domain-like"/>
    <property type="match status" value="1"/>
</dbReference>
<proteinExistence type="inferred from homology"/>
<dbReference type="InterPro" id="IPR007831">
    <property type="entry name" value="T2SS_GspE_N"/>
</dbReference>
<dbReference type="Gene3D" id="3.40.50.300">
    <property type="entry name" value="P-loop containing nucleotide triphosphate hydrolases"/>
    <property type="match status" value="1"/>
</dbReference>
<dbReference type="GO" id="GO:0005886">
    <property type="term" value="C:plasma membrane"/>
    <property type="evidence" value="ECO:0007669"/>
    <property type="project" value="TreeGrafter"/>
</dbReference>
<dbReference type="Pfam" id="PF00437">
    <property type="entry name" value="T2SSE"/>
    <property type="match status" value="1"/>
</dbReference>
<evidence type="ECO:0000259" key="4">
    <source>
        <dbReference type="PROSITE" id="PS00662"/>
    </source>
</evidence>
<dbReference type="InterPro" id="IPR003593">
    <property type="entry name" value="AAA+_ATPase"/>
</dbReference>
<gene>
    <name evidence="5" type="ORF">A2928_02690</name>
</gene>
<dbReference type="Gene3D" id="3.30.450.90">
    <property type="match status" value="1"/>
</dbReference>
<dbReference type="EMBL" id="MHRX01000054">
    <property type="protein sequence ID" value="OHA32095.1"/>
    <property type="molecule type" value="Genomic_DNA"/>
</dbReference>
<feature type="domain" description="Bacterial type II secretion system protein E" evidence="4">
    <location>
        <begin position="398"/>
        <end position="412"/>
    </location>
</feature>
<dbReference type="GO" id="GO:0005524">
    <property type="term" value="F:ATP binding"/>
    <property type="evidence" value="ECO:0007669"/>
    <property type="project" value="UniProtKB-KW"/>
</dbReference>
<reference evidence="5 6" key="1">
    <citation type="journal article" date="2016" name="Nat. Commun.">
        <title>Thousands of microbial genomes shed light on interconnected biogeochemical processes in an aquifer system.</title>
        <authorList>
            <person name="Anantharaman K."/>
            <person name="Brown C.T."/>
            <person name="Hug L.A."/>
            <person name="Sharon I."/>
            <person name="Castelle C.J."/>
            <person name="Probst A.J."/>
            <person name="Thomas B.C."/>
            <person name="Singh A."/>
            <person name="Wilkins M.J."/>
            <person name="Karaoz U."/>
            <person name="Brodie E.L."/>
            <person name="Williams K.H."/>
            <person name="Hubbard S.S."/>
            <person name="Banfield J.F."/>
        </authorList>
    </citation>
    <scope>NUCLEOTIDE SEQUENCE [LARGE SCALE GENOMIC DNA]</scope>
</reference>
<comment type="similarity">
    <text evidence="1">Belongs to the GSP E family.</text>
</comment>
<dbReference type="STRING" id="1802319.A2928_02690"/>
<dbReference type="GO" id="GO:0016887">
    <property type="term" value="F:ATP hydrolysis activity"/>
    <property type="evidence" value="ECO:0007669"/>
    <property type="project" value="TreeGrafter"/>
</dbReference>
<dbReference type="AlphaFoldDB" id="A0A1G2N7K3"/>
<organism evidence="5 6">
    <name type="scientific">Candidatus Taylorbacteria bacterium RIFCSPLOWO2_01_FULL_45_15b</name>
    <dbReference type="NCBI Taxonomy" id="1802319"/>
    <lineage>
        <taxon>Bacteria</taxon>
        <taxon>Candidatus Tayloriibacteriota</taxon>
    </lineage>
</organism>
<dbReference type="PROSITE" id="PS00662">
    <property type="entry name" value="T2SP_E"/>
    <property type="match status" value="1"/>
</dbReference>
<accession>A0A1G2N7K3</accession>
<dbReference type="Proteomes" id="UP000176221">
    <property type="component" value="Unassembled WGS sequence"/>
</dbReference>
<dbReference type="PANTHER" id="PTHR30258:SF1">
    <property type="entry name" value="PROTEIN TRANSPORT PROTEIN HOFB HOMOLOG"/>
    <property type="match status" value="1"/>
</dbReference>
<keyword evidence="3" id="KW-0067">ATP-binding</keyword>
<comment type="caution">
    <text evidence="5">The sequence shown here is derived from an EMBL/GenBank/DDBJ whole genome shotgun (WGS) entry which is preliminary data.</text>
</comment>
<protein>
    <recommendedName>
        <fullName evidence="4">Bacterial type II secretion system protein E domain-containing protein</fullName>
    </recommendedName>
</protein>
<dbReference type="InterPro" id="IPR001482">
    <property type="entry name" value="T2SS/T4SS_dom"/>
</dbReference>
<name>A0A1G2N7K3_9BACT</name>
<evidence type="ECO:0000313" key="5">
    <source>
        <dbReference type="EMBL" id="OHA32095.1"/>
    </source>
</evidence>
<dbReference type="CDD" id="cd01129">
    <property type="entry name" value="PulE-GspE-like"/>
    <property type="match status" value="1"/>
</dbReference>
<evidence type="ECO:0000313" key="6">
    <source>
        <dbReference type="Proteomes" id="UP000176221"/>
    </source>
</evidence>
<dbReference type="SUPFAM" id="SSF52540">
    <property type="entry name" value="P-loop containing nucleoside triphosphate hydrolases"/>
    <property type="match status" value="1"/>
</dbReference>
<dbReference type="Pfam" id="PF05157">
    <property type="entry name" value="MshEN"/>
    <property type="match status" value="1"/>
</dbReference>
<dbReference type="InterPro" id="IPR027417">
    <property type="entry name" value="P-loop_NTPase"/>
</dbReference>
<evidence type="ECO:0000256" key="3">
    <source>
        <dbReference type="ARBA" id="ARBA00022840"/>
    </source>
</evidence>
<dbReference type="InterPro" id="IPR037257">
    <property type="entry name" value="T2SS_E_N_sf"/>
</dbReference>
<sequence length="585" mass="64757">MSLVDLLAEKKIIELDSVQTIKDEIAQTGGDFEALLTTKYGVNPYDFLGVKGEYYGIPTKSLDGVTVPFEILKYIPEDSASHYNFVPIGMEDGVLEIGVVDPDNIEARDALNFISAKINLPYKVYLLARIDFDKVIQTYKGLSGEVTQALSELETDLSADKVIEAELGEVKKDFNMDDPIGDTTPATSRTRIIEDAPVTKIVATMLNYATQGNASDIHVEHMGENVRVRFRVDGFLNTSLILPSKIHSAVVARIKILSNMRLDEKRKPQDGRFSAKIEGRKVDFRVSTFPAYYGEKIVMRILDSERGVKPIDQMGLSARNLKLIKEAIGKPYGMILITGPTGSGKSTTLYSMLNELDKERLNVLSLEDPVEYNIPGMSQSQVRPEIGYTFANGLRSTLRQDPDIIMVGEIRDKETAQLAVQAALTGHLVLSTIHTNNAAGVIPRLLDMGVDRYLIAPTLILAIAQRLVMTLCPGTGKPVPVEDSVRKIIDKEFESLPEKYKSEIPKLETVYEIEPSATCPKGTIGRAAVFEVLQMSKELERAVLEDASELSVSKIAREQGMLSMKEDAIIKAVNREIPFEEVNKL</sequence>
<keyword evidence="2" id="KW-0547">Nucleotide-binding</keyword>
<evidence type="ECO:0000256" key="1">
    <source>
        <dbReference type="ARBA" id="ARBA00006611"/>
    </source>
</evidence>
<evidence type="ECO:0000256" key="2">
    <source>
        <dbReference type="ARBA" id="ARBA00022741"/>
    </source>
</evidence>
<dbReference type="Gene3D" id="3.30.300.160">
    <property type="entry name" value="Type II secretion system, protein E, N-terminal domain"/>
    <property type="match status" value="1"/>
</dbReference>
<dbReference type="PANTHER" id="PTHR30258">
    <property type="entry name" value="TYPE II SECRETION SYSTEM PROTEIN GSPE-RELATED"/>
    <property type="match status" value="1"/>
</dbReference>